<sequence>MVWKESGKPFGEKPPSVDPIEIQTTMSSSASMFKSDALDHLAIIKISGMKQHCRLKDVDRIVCCSNSLLQSSSSNQQGYDEQMGSFVTTNVGNYAARTAWYTYLHVLVLMGFLSLSLNGAAGAIRTILYSQFVLSDNNIEHHAFVKFQSGILVPKTSTSSNMSKAHPPELKKFMDKKLSLKLNGGRHVVGILRGFDPFMNLVVDETIENCKDGTQNNVGMVVIRGNSIIMLEALDREVVLHISHSSLMSSDRMKPRSRDLVVTIDFLQEAANTSLFNDNNAEDFFSSVVTVVLESWKGVGMKKEVRNQIASALERSWAGFGILSGAGGTFTAVGLASSMGGLNGTVGFMCGLWVISGRAIAVFPEPLECVIITVSYYTFGLYVSTNYVNELGIEKVEFRGSEPAFAWRARNHLGKTTPSSEIRTSIFPSFAVEYNKTSALATPLKRGKRPYITGFLPSSGNNNDRSSKLSQRSVSMPEKKVRLSSLSRSCGSPVFLSPSHRDGQLTSLDVTSQDGIRPPARARIHLSICSCAFGSFCLFGVKCSSEYLSENTRRTEPNEPNAIEQLSVFWDCSREVSYSPVDTFLTRSTENCYDIDQLPTHALDYATTEAGRILVECALTRNLPIDKHGQNSDRIVREKT</sequence>
<keyword evidence="7" id="KW-0539">Nucleus</keyword>
<dbReference type="CDD" id="cd01719">
    <property type="entry name" value="Sm_G"/>
    <property type="match status" value="1"/>
</dbReference>
<dbReference type="GO" id="GO:0005687">
    <property type="term" value="C:U4 snRNP"/>
    <property type="evidence" value="ECO:0007669"/>
    <property type="project" value="TreeGrafter"/>
</dbReference>
<keyword evidence="6" id="KW-0508">mRNA splicing</keyword>
<evidence type="ECO:0000256" key="4">
    <source>
        <dbReference type="ARBA" id="ARBA00022728"/>
    </source>
</evidence>
<feature type="domain" description="Sm" evidence="11">
    <location>
        <begin position="165"/>
        <end position="237"/>
    </location>
</feature>
<dbReference type="Gene3D" id="2.30.30.100">
    <property type="match status" value="1"/>
</dbReference>
<evidence type="ECO:0000256" key="9">
    <source>
        <dbReference type="ARBA" id="ARBA00041356"/>
    </source>
</evidence>
<dbReference type="GO" id="GO:0071013">
    <property type="term" value="C:catalytic step 2 spliceosome"/>
    <property type="evidence" value="ECO:0007669"/>
    <property type="project" value="TreeGrafter"/>
</dbReference>
<comment type="similarity">
    <text evidence="2">Belongs to the snRNP Sm proteins family.</text>
</comment>
<dbReference type="GO" id="GO:0005685">
    <property type="term" value="C:U1 snRNP"/>
    <property type="evidence" value="ECO:0007669"/>
    <property type="project" value="TreeGrafter"/>
</dbReference>
<gene>
    <name evidence="12" type="ORF">TBIB3V08_LOCUS383</name>
</gene>
<evidence type="ECO:0000256" key="2">
    <source>
        <dbReference type="ARBA" id="ARBA00006850"/>
    </source>
</evidence>
<dbReference type="PANTHER" id="PTHR10553">
    <property type="entry name" value="SMALL NUCLEAR RIBONUCLEOPROTEIN"/>
    <property type="match status" value="1"/>
</dbReference>
<keyword evidence="3" id="KW-0507">mRNA processing</keyword>
<dbReference type="EMBL" id="OD564317">
    <property type="protein sequence ID" value="CAD7437780.1"/>
    <property type="molecule type" value="Genomic_DNA"/>
</dbReference>
<dbReference type="GO" id="GO:0034719">
    <property type="term" value="C:SMN-Sm protein complex"/>
    <property type="evidence" value="ECO:0007669"/>
    <property type="project" value="TreeGrafter"/>
</dbReference>
<dbReference type="SMART" id="SM00651">
    <property type="entry name" value="Sm"/>
    <property type="match status" value="1"/>
</dbReference>
<dbReference type="InterPro" id="IPR044641">
    <property type="entry name" value="Lsm7/SmG-like"/>
</dbReference>
<dbReference type="SUPFAM" id="SSF50182">
    <property type="entry name" value="Sm-like ribonucleoproteins"/>
    <property type="match status" value="1"/>
</dbReference>
<dbReference type="GO" id="GO:0003723">
    <property type="term" value="F:RNA binding"/>
    <property type="evidence" value="ECO:0007669"/>
    <property type="project" value="UniProtKB-KW"/>
</dbReference>
<keyword evidence="4" id="KW-0747">Spliceosome</keyword>
<dbReference type="InterPro" id="IPR010920">
    <property type="entry name" value="LSM_dom_sf"/>
</dbReference>
<dbReference type="Pfam" id="PF01423">
    <property type="entry name" value="LSM"/>
    <property type="match status" value="1"/>
</dbReference>
<comment type="subcellular location">
    <subcellularLocation>
        <location evidence="1">Nucleus</location>
    </subcellularLocation>
</comment>
<evidence type="ECO:0000256" key="7">
    <source>
        <dbReference type="ARBA" id="ARBA00023242"/>
    </source>
</evidence>
<dbReference type="FunFam" id="2.30.30.100:FF:000017">
    <property type="entry name" value="Small nuclear ribonucleoprotein G"/>
    <property type="match status" value="1"/>
</dbReference>
<keyword evidence="5" id="KW-0694">RNA-binding</keyword>
<feature type="compositionally biased region" description="Polar residues" evidence="10">
    <location>
        <begin position="456"/>
        <end position="474"/>
    </location>
</feature>
<dbReference type="GO" id="GO:0005682">
    <property type="term" value="C:U5 snRNP"/>
    <property type="evidence" value="ECO:0007669"/>
    <property type="project" value="TreeGrafter"/>
</dbReference>
<evidence type="ECO:0000256" key="10">
    <source>
        <dbReference type="SAM" id="MobiDB-lite"/>
    </source>
</evidence>
<dbReference type="PROSITE" id="PS52002">
    <property type="entry name" value="SM"/>
    <property type="match status" value="1"/>
</dbReference>
<accession>A0A7R9HVG8</accession>
<name>A0A7R9HVG8_9NEOP</name>
<evidence type="ECO:0000259" key="11">
    <source>
        <dbReference type="PROSITE" id="PS52002"/>
    </source>
</evidence>
<dbReference type="GO" id="GO:0071011">
    <property type="term" value="C:precatalytic spliceosome"/>
    <property type="evidence" value="ECO:0007669"/>
    <property type="project" value="TreeGrafter"/>
</dbReference>
<evidence type="ECO:0000256" key="6">
    <source>
        <dbReference type="ARBA" id="ARBA00023187"/>
    </source>
</evidence>
<dbReference type="GO" id="GO:0097526">
    <property type="term" value="C:spliceosomal tri-snRNP complex"/>
    <property type="evidence" value="ECO:0007669"/>
    <property type="project" value="TreeGrafter"/>
</dbReference>
<evidence type="ECO:0000256" key="5">
    <source>
        <dbReference type="ARBA" id="ARBA00022884"/>
    </source>
</evidence>
<organism evidence="12">
    <name type="scientific">Timema bartmani</name>
    <dbReference type="NCBI Taxonomy" id="61472"/>
    <lineage>
        <taxon>Eukaryota</taxon>
        <taxon>Metazoa</taxon>
        <taxon>Ecdysozoa</taxon>
        <taxon>Arthropoda</taxon>
        <taxon>Hexapoda</taxon>
        <taxon>Insecta</taxon>
        <taxon>Pterygota</taxon>
        <taxon>Neoptera</taxon>
        <taxon>Polyneoptera</taxon>
        <taxon>Phasmatodea</taxon>
        <taxon>Timematodea</taxon>
        <taxon>Timematoidea</taxon>
        <taxon>Timematidae</taxon>
        <taxon>Timema</taxon>
    </lineage>
</organism>
<proteinExistence type="inferred from homology"/>
<dbReference type="GO" id="GO:0071004">
    <property type="term" value="C:U2-type prespliceosome"/>
    <property type="evidence" value="ECO:0007669"/>
    <property type="project" value="TreeGrafter"/>
</dbReference>
<reference evidence="12" key="1">
    <citation type="submission" date="2020-11" db="EMBL/GenBank/DDBJ databases">
        <authorList>
            <person name="Tran Van P."/>
        </authorList>
    </citation>
    <scope>NUCLEOTIDE SEQUENCE</scope>
</reference>
<dbReference type="GO" id="GO:0005686">
    <property type="term" value="C:U2 snRNP"/>
    <property type="evidence" value="ECO:0007669"/>
    <property type="project" value="TreeGrafter"/>
</dbReference>
<feature type="region of interest" description="Disordered" evidence="10">
    <location>
        <begin position="454"/>
        <end position="479"/>
    </location>
</feature>
<dbReference type="GO" id="GO:0043186">
    <property type="term" value="C:P granule"/>
    <property type="evidence" value="ECO:0007669"/>
    <property type="project" value="TreeGrafter"/>
</dbReference>
<evidence type="ECO:0000256" key="1">
    <source>
        <dbReference type="ARBA" id="ARBA00004123"/>
    </source>
</evidence>
<dbReference type="AlphaFoldDB" id="A0A7R9HVG8"/>
<evidence type="ECO:0000256" key="8">
    <source>
        <dbReference type="ARBA" id="ARBA00023274"/>
    </source>
</evidence>
<dbReference type="GO" id="GO:0005689">
    <property type="term" value="C:U12-type spliceosomal complex"/>
    <property type="evidence" value="ECO:0007669"/>
    <property type="project" value="TreeGrafter"/>
</dbReference>
<keyword evidence="8" id="KW-0687">Ribonucleoprotein</keyword>
<evidence type="ECO:0000313" key="12">
    <source>
        <dbReference type="EMBL" id="CAD7437780.1"/>
    </source>
</evidence>
<evidence type="ECO:0000256" key="3">
    <source>
        <dbReference type="ARBA" id="ARBA00022664"/>
    </source>
</evidence>
<dbReference type="InterPro" id="IPR001163">
    <property type="entry name" value="Sm_dom_euk/arc"/>
</dbReference>
<dbReference type="PANTHER" id="PTHR10553:SF2">
    <property type="entry name" value="SMALL NUCLEAR RIBONUCLEOPROTEIN G"/>
    <property type="match status" value="1"/>
</dbReference>
<protein>
    <recommendedName>
        <fullName evidence="9">Sm protein G</fullName>
    </recommendedName>
</protein>
<dbReference type="InterPro" id="IPR034098">
    <property type="entry name" value="Sm_G"/>
</dbReference>
<dbReference type="GO" id="GO:0000398">
    <property type="term" value="P:mRNA splicing, via spliceosome"/>
    <property type="evidence" value="ECO:0007669"/>
    <property type="project" value="InterPro"/>
</dbReference>
<dbReference type="InterPro" id="IPR047575">
    <property type="entry name" value="Sm"/>
</dbReference>